<evidence type="ECO:0000313" key="2">
    <source>
        <dbReference type="EMBL" id="MET4759398.1"/>
    </source>
</evidence>
<dbReference type="PANTHER" id="PTHR30547">
    <property type="entry name" value="UNCHARACTERIZED PROTEIN YHCG-RELATED"/>
    <property type="match status" value="1"/>
</dbReference>
<dbReference type="InterPro" id="IPR053148">
    <property type="entry name" value="PD-DEXK-like_domain"/>
</dbReference>
<name>A0ABV2SNQ1_9GAMM</name>
<evidence type="ECO:0000313" key="3">
    <source>
        <dbReference type="Proteomes" id="UP001549366"/>
    </source>
</evidence>
<comment type="caution">
    <text evidence="2">The sequence shown here is derived from an EMBL/GenBank/DDBJ whole genome shotgun (WGS) entry which is preliminary data.</text>
</comment>
<dbReference type="Pfam" id="PF17761">
    <property type="entry name" value="DUF1016_N"/>
    <property type="match status" value="1"/>
</dbReference>
<dbReference type="PANTHER" id="PTHR30547:SF5">
    <property type="entry name" value="NUCLEASE YHCG-RELATED"/>
    <property type="match status" value="1"/>
</dbReference>
<keyword evidence="3" id="KW-1185">Reference proteome</keyword>
<organism evidence="2 3">
    <name type="scientific">Endozoicomonas lisbonensis</name>
    <dbReference type="NCBI Taxonomy" id="3120522"/>
    <lineage>
        <taxon>Bacteria</taxon>
        <taxon>Pseudomonadati</taxon>
        <taxon>Pseudomonadota</taxon>
        <taxon>Gammaproteobacteria</taxon>
        <taxon>Oceanospirillales</taxon>
        <taxon>Endozoicomonadaceae</taxon>
        <taxon>Endozoicomonas</taxon>
    </lineage>
</organism>
<accession>A0ABV2SNQ1</accession>
<proteinExistence type="predicted"/>
<protein>
    <recommendedName>
        <fullName evidence="1">YhcG N-terminal domain-containing protein</fullName>
    </recommendedName>
</protein>
<dbReference type="InterPro" id="IPR041527">
    <property type="entry name" value="YhcG_N"/>
</dbReference>
<dbReference type="EMBL" id="JBEWTB010000002">
    <property type="protein sequence ID" value="MET4759398.1"/>
    <property type="molecule type" value="Genomic_DNA"/>
</dbReference>
<dbReference type="RefSeq" id="WP_354009385.1">
    <property type="nucleotide sequence ID" value="NZ_JBEWTA010000001.1"/>
</dbReference>
<feature type="domain" description="YhcG N-terminal" evidence="1">
    <location>
        <begin position="25"/>
        <end position="133"/>
    </location>
</feature>
<reference evidence="2 3" key="1">
    <citation type="submission" date="2024-06" db="EMBL/GenBank/DDBJ databases">
        <title>Genomic Encyclopedia of Type Strains, Phase V (KMG-V): Genome sequencing to study the core and pangenomes of soil and plant-associated prokaryotes.</title>
        <authorList>
            <person name="Whitman W."/>
        </authorList>
    </citation>
    <scope>NUCLEOTIDE SEQUENCE [LARGE SCALE GENOMIC DNA]</scope>
    <source>
        <strain evidence="2 3">NE40</strain>
    </source>
</reference>
<sequence length="170" mass="19145">MSKKNKPSANTASALPSDEQQLVSDIRTLIDSARQRAAVAVNAELTLLYLHVGQRINEAVLANERAEYGKQIVATLAHQLTQTYGRGWSETLLRYCLRAAQVFPDSEIQHTLCAECTGKNQQHIELMELDKSNIRVADYLTSLPPKEVLEAKLKQSIEAARQHLEYREEE</sequence>
<dbReference type="Proteomes" id="UP001549366">
    <property type="component" value="Unassembled WGS sequence"/>
</dbReference>
<evidence type="ECO:0000259" key="1">
    <source>
        <dbReference type="Pfam" id="PF17761"/>
    </source>
</evidence>
<gene>
    <name evidence="2" type="ORF">V5J35_004590</name>
</gene>